<dbReference type="InterPro" id="IPR050951">
    <property type="entry name" value="Retrovirus_Pol_polyprotein"/>
</dbReference>
<keyword evidence="6" id="KW-0378">Hydrolase</keyword>
<keyword evidence="9" id="KW-1185">Reference proteome</keyword>
<proteinExistence type="predicted"/>
<dbReference type="Pfam" id="PF13975">
    <property type="entry name" value="gag-asp_proteas"/>
    <property type="match status" value="1"/>
</dbReference>
<dbReference type="InterPro" id="IPR041373">
    <property type="entry name" value="RT_RNaseH"/>
</dbReference>
<dbReference type="WBParaSite" id="SPAL_0000077300.1">
    <property type="protein sequence ID" value="SPAL_0000077300.1"/>
    <property type="gene ID" value="SPAL_0000077300"/>
</dbReference>
<dbReference type="PANTHER" id="PTHR37984:SF5">
    <property type="entry name" value="PROTEIN NYNRIN-LIKE"/>
    <property type="match status" value="1"/>
</dbReference>
<evidence type="ECO:0000256" key="4">
    <source>
        <dbReference type="ARBA" id="ARBA00022722"/>
    </source>
</evidence>
<dbReference type="Gene3D" id="3.30.70.270">
    <property type="match status" value="2"/>
</dbReference>
<dbReference type="Proteomes" id="UP000046392">
    <property type="component" value="Unplaced"/>
</dbReference>
<dbReference type="AlphaFoldDB" id="A0A0N5B3X3"/>
<dbReference type="GO" id="GO:0004190">
    <property type="term" value="F:aspartic-type endopeptidase activity"/>
    <property type="evidence" value="ECO:0007669"/>
    <property type="project" value="InterPro"/>
</dbReference>
<dbReference type="CDD" id="cd00303">
    <property type="entry name" value="retropepsin_like"/>
    <property type="match status" value="1"/>
</dbReference>
<evidence type="ECO:0000256" key="5">
    <source>
        <dbReference type="ARBA" id="ARBA00022759"/>
    </source>
</evidence>
<dbReference type="InterPro" id="IPR001995">
    <property type="entry name" value="Peptidase_A2_cat"/>
</dbReference>
<sequence length="971" mass="112839">MSSLEGKPRQRILVALLETKFAELEHTEEQLDQWTQENLYLSESGDNRRTVKLEEFLSKEIEKRKIDDLSSSFELSFRHTEEESDKVIKTEIVDKEEEDMSKAWTEIDKFEASSGKSIKPMLERLKIAFEVDGTNVDRMKINLLKLKVCDDTLKFIDNLEEDKKNTFDNLAAELLNKYEGKVQLTTAMLMLRHFRIKNNPTTFRKECEEFGKLLDQCYNLKESEKIARLMSIVESDCVFNKLVQDFDKYSSYSEAVLQCECILKADANRKNSRSERKTFAGVCHHCQIKGHKSDECKFKKKGLPVGNYNKKKEKEVKKEDINNVVKSNERKQTDNLLLVDVKLNDKKIKALLDTGATKSIICNKVARDLNLKIDKNRSLNIATLGEKNLKMWKSQKSVNIKFKGYSFTKYILISDNEFSLEREYQLIIGNDILKDIPHFNELKKLSWDEANVLVVKNELDQKDELIENLKRKFEDVFSKSDYDVGNAELYMAPVELNGQNFEKPLYYPIQEALKDQSNQLIDELTSSGILIIPDENTDVEFISPTIVLSKGERKVRLVCDLRKLNKCVKRRHFPMPLLKHLLGRCSGMRWFTKLDQNSAFWQIGIRKCDQKYFGIYTSRGIRIMTRMPQGYVNSSAEYQAKISNLLKSIEGVINFIDDILIYWKNSRSVGMKICFQKCNFAGSACNFLGFEIDQYITKPCLSSKQKFLCRKKPETKKQLKSALASANYFRNHIYMFANITAPLESMLNSSPKRLQWEEETNSCWEKLREVVYGENNVFHVNFEKPFQLYCDASDYAIGSILCQDNKPINYFSRKLQKTARQSATFRELVSIVKSVLNFGPWLFGQHTTIFTDHSPLLSIFENTTNSQYIRLLSQIDSYSYDLKYINGPINPADFMSRLEENDKDKETFKAKLTKLEDFETPVLEGLQHDEIYESDDPWIENLDTDENDDKIIINVINKSAQIPCNNEKKRI</sequence>
<dbReference type="InterPro" id="IPR001969">
    <property type="entry name" value="Aspartic_peptidase_AS"/>
</dbReference>
<evidence type="ECO:0000256" key="6">
    <source>
        <dbReference type="ARBA" id="ARBA00022801"/>
    </source>
</evidence>
<dbReference type="PANTHER" id="PTHR37984">
    <property type="entry name" value="PROTEIN CBG26694"/>
    <property type="match status" value="1"/>
</dbReference>
<evidence type="ECO:0000256" key="7">
    <source>
        <dbReference type="ARBA" id="ARBA00022918"/>
    </source>
</evidence>
<dbReference type="GO" id="GO:0004519">
    <property type="term" value="F:endonuclease activity"/>
    <property type="evidence" value="ECO:0007669"/>
    <property type="project" value="UniProtKB-KW"/>
</dbReference>
<keyword evidence="4" id="KW-0540">Nuclease</keyword>
<dbReference type="PROSITE" id="PS00141">
    <property type="entry name" value="ASP_PROTEASE"/>
    <property type="match status" value="1"/>
</dbReference>
<dbReference type="Gene3D" id="2.40.70.10">
    <property type="entry name" value="Acid Proteases"/>
    <property type="match status" value="1"/>
</dbReference>
<keyword evidence="3" id="KW-0548">Nucleotidyltransferase</keyword>
<dbReference type="Gene3D" id="3.10.10.10">
    <property type="entry name" value="HIV Type 1 Reverse Transcriptase, subunit A, domain 1"/>
    <property type="match status" value="1"/>
</dbReference>
<dbReference type="SUPFAM" id="SSF56672">
    <property type="entry name" value="DNA/RNA polymerases"/>
    <property type="match status" value="1"/>
</dbReference>
<dbReference type="Pfam" id="PF17917">
    <property type="entry name" value="RT_RNaseH"/>
    <property type="match status" value="1"/>
</dbReference>
<dbReference type="InterPro" id="IPR021109">
    <property type="entry name" value="Peptidase_aspartic_dom_sf"/>
</dbReference>
<name>A0A0N5B3X3_STREA</name>
<dbReference type="InterPro" id="IPR000477">
    <property type="entry name" value="RT_dom"/>
</dbReference>
<evidence type="ECO:0000256" key="1">
    <source>
        <dbReference type="ARBA" id="ARBA00012493"/>
    </source>
</evidence>
<dbReference type="GO" id="GO:0006508">
    <property type="term" value="P:proteolysis"/>
    <property type="evidence" value="ECO:0007669"/>
    <property type="project" value="InterPro"/>
</dbReference>
<keyword evidence="5" id="KW-0255">Endonuclease</keyword>
<reference evidence="10" key="1">
    <citation type="submission" date="2017-02" db="UniProtKB">
        <authorList>
            <consortium name="WormBaseParasite"/>
        </authorList>
    </citation>
    <scope>IDENTIFICATION</scope>
</reference>
<dbReference type="PROSITE" id="PS50175">
    <property type="entry name" value="ASP_PROT_RETROV"/>
    <property type="match status" value="1"/>
</dbReference>
<dbReference type="EC" id="2.7.7.49" evidence="1"/>
<dbReference type="STRING" id="174720.A0A0N5B3X3"/>
<protein>
    <recommendedName>
        <fullName evidence="1">RNA-directed DNA polymerase</fullName>
        <ecNumber evidence="1">2.7.7.49</ecNumber>
    </recommendedName>
</protein>
<dbReference type="Pfam" id="PF00078">
    <property type="entry name" value="RVT_1"/>
    <property type="match status" value="1"/>
</dbReference>
<evidence type="ECO:0000259" key="8">
    <source>
        <dbReference type="PROSITE" id="PS50175"/>
    </source>
</evidence>
<evidence type="ECO:0000313" key="9">
    <source>
        <dbReference type="Proteomes" id="UP000046392"/>
    </source>
</evidence>
<evidence type="ECO:0000256" key="3">
    <source>
        <dbReference type="ARBA" id="ARBA00022695"/>
    </source>
</evidence>
<keyword evidence="2" id="KW-0808">Transferase</keyword>
<feature type="domain" description="Peptidase A2" evidence="8">
    <location>
        <begin position="348"/>
        <end position="432"/>
    </location>
</feature>
<dbReference type="SUPFAM" id="SSF50630">
    <property type="entry name" value="Acid proteases"/>
    <property type="match status" value="1"/>
</dbReference>
<dbReference type="InterPro" id="IPR043128">
    <property type="entry name" value="Rev_trsase/Diguanyl_cyclase"/>
</dbReference>
<organism evidence="9 10">
    <name type="scientific">Strongyloides papillosus</name>
    <name type="common">Intestinal threadworm</name>
    <dbReference type="NCBI Taxonomy" id="174720"/>
    <lineage>
        <taxon>Eukaryota</taxon>
        <taxon>Metazoa</taxon>
        <taxon>Ecdysozoa</taxon>
        <taxon>Nematoda</taxon>
        <taxon>Chromadorea</taxon>
        <taxon>Rhabditida</taxon>
        <taxon>Tylenchina</taxon>
        <taxon>Panagrolaimomorpha</taxon>
        <taxon>Strongyloidoidea</taxon>
        <taxon>Strongyloididae</taxon>
        <taxon>Strongyloides</taxon>
    </lineage>
</organism>
<dbReference type="GO" id="GO:0003964">
    <property type="term" value="F:RNA-directed DNA polymerase activity"/>
    <property type="evidence" value="ECO:0007669"/>
    <property type="project" value="UniProtKB-KW"/>
</dbReference>
<dbReference type="CDD" id="cd01647">
    <property type="entry name" value="RT_LTR"/>
    <property type="match status" value="1"/>
</dbReference>
<evidence type="ECO:0000313" key="10">
    <source>
        <dbReference type="WBParaSite" id="SPAL_0000077300.1"/>
    </source>
</evidence>
<dbReference type="CDD" id="cd09274">
    <property type="entry name" value="RNase_HI_RT_Ty3"/>
    <property type="match status" value="1"/>
</dbReference>
<keyword evidence="7" id="KW-0695">RNA-directed DNA polymerase</keyword>
<dbReference type="InterPro" id="IPR043502">
    <property type="entry name" value="DNA/RNA_pol_sf"/>
</dbReference>
<accession>A0A0N5B3X3</accession>
<evidence type="ECO:0000256" key="2">
    <source>
        <dbReference type="ARBA" id="ARBA00022679"/>
    </source>
</evidence>